<name>A0AA40E6H0_9PEZI</name>
<organism evidence="3 4">
    <name type="scientific">Lasiosphaeria miniovina</name>
    <dbReference type="NCBI Taxonomy" id="1954250"/>
    <lineage>
        <taxon>Eukaryota</taxon>
        <taxon>Fungi</taxon>
        <taxon>Dikarya</taxon>
        <taxon>Ascomycota</taxon>
        <taxon>Pezizomycotina</taxon>
        <taxon>Sordariomycetes</taxon>
        <taxon>Sordariomycetidae</taxon>
        <taxon>Sordariales</taxon>
        <taxon>Lasiosphaeriaceae</taxon>
        <taxon>Lasiosphaeria</taxon>
    </lineage>
</organism>
<protein>
    <submittedName>
        <fullName evidence="3">Uncharacterized protein</fullName>
    </submittedName>
</protein>
<comment type="caution">
    <text evidence="3">The sequence shown here is derived from an EMBL/GenBank/DDBJ whole genome shotgun (WGS) entry which is preliminary data.</text>
</comment>
<dbReference type="GeneID" id="85316516"/>
<evidence type="ECO:0000256" key="2">
    <source>
        <dbReference type="SAM" id="Phobius"/>
    </source>
</evidence>
<dbReference type="RefSeq" id="XP_060299688.1">
    <property type="nucleotide sequence ID" value="XM_060433245.1"/>
</dbReference>
<sequence>MRGWYAVCVDTEAVCMVCNPILPTLLGVGMMGPSFSTPASPHPMFRPGTAWLQLEAQYHEVPTVNGFSFFPQLFVCGAELRCRQGTKELLAIVTVNLESEWEGALEHNDLEGRRPPHHLSPLDTSARKAPPSRLVVASLRAGRGAKSSQLRLGRMARKFQAASSICIQDPKSVDLSSFSVRFHGLAPSTAAWEGPFFFFFFFFLFSALSMKPSPR</sequence>
<evidence type="ECO:0000313" key="4">
    <source>
        <dbReference type="Proteomes" id="UP001172101"/>
    </source>
</evidence>
<keyword evidence="2" id="KW-0812">Transmembrane</keyword>
<dbReference type="Proteomes" id="UP001172101">
    <property type="component" value="Unassembled WGS sequence"/>
</dbReference>
<keyword evidence="2" id="KW-0472">Membrane</keyword>
<reference evidence="3" key="1">
    <citation type="submission" date="2023-06" db="EMBL/GenBank/DDBJ databases">
        <title>Genome-scale phylogeny and comparative genomics of the fungal order Sordariales.</title>
        <authorList>
            <consortium name="Lawrence Berkeley National Laboratory"/>
            <person name="Hensen N."/>
            <person name="Bonometti L."/>
            <person name="Westerberg I."/>
            <person name="Brannstrom I.O."/>
            <person name="Guillou S."/>
            <person name="Cros-Aarteil S."/>
            <person name="Calhoun S."/>
            <person name="Haridas S."/>
            <person name="Kuo A."/>
            <person name="Mondo S."/>
            <person name="Pangilinan J."/>
            <person name="Riley R."/>
            <person name="LaButti K."/>
            <person name="Andreopoulos B."/>
            <person name="Lipzen A."/>
            <person name="Chen C."/>
            <person name="Yanf M."/>
            <person name="Daum C."/>
            <person name="Ng V."/>
            <person name="Clum A."/>
            <person name="Steindorff A."/>
            <person name="Ohm R."/>
            <person name="Martin F."/>
            <person name="Silar P."/>
            <person name="Natvig D."/>
            <person name="Lalanne C."/>
            <person name="Gautier V."/>
            <person name="Ament-velasquez S.L."/>
            <person name="Kruys A."/>
            <person name="Hutchinson M.I."/>
            <person name="Powell A.J."/>
            <person name="Barry K."/>
            <person name="Miller A.N."/>
            <person name="Grigoriev I.V."/>
            <person name="Debuchy R."/>
            <person name="Gladieux P."/>
            <person name="Thoren M.H."/>
            <person name="Johannesson H."/>
        </authorList>
    </citation>
    <scope>NUCLEOTIDE SEQUENCE</scope>
    <source>
        <strain evidence="3">SMH2392-1A</strain>
    </source>
</reference>
<evidence type="ECO:0000313" key="3">
    <source>
        <dbReference type="EMBL" id="KAK0726832.1"/>
    </source>
</evidence>
<keyword evidence="4" id="KW-1185">Reference proteome</keyword>
<keyword evidence="2" id="KW-1133">Transmembrane helix</keyword>
<accession>A0AA40E6H0</accession>
<dbReference type="EMBL" id="JAUIRO010000002">
    <property type="protein sequence ID" value="KAK0726832.1"/>
    <property type="molecule type" value="Genomic_DNA"/>
</dbReference>
<feature type="transmembrane region" description="Helical" evidence="2">
    <location>
        <begin position="190"/>
        <end position="210"/>
    </location>
</feature>
<evidence type="ECO:0000256" key="1">
    <source>
        <dbReference type="SAM" id="MobiDB-lite"/>
    </source>
</evidence>
<proteinExistence type="predicted"/>
<feature type="region of interest" description="Disordered" evidence="1">
    <location>
        <begin position="107"/>
        <end position="127"/>
    </location>
</feature>
<gene>
    <name evidence="3" type="ORF">B0T26DRAFT_104973</name>
</gene>
<dbReference type="AlphaFoldDB" id="A0AA40E6H0"/>